<evidence type="ECO:0000256" key="4">
    <source>
        <dbReference type="PROSITE-ProRule" id="PRU01024"/>
    </source>
</evidence>
<dbReference type="Gene3D" id="3.40.50.150">
    <property type="entry name" value="Vaccinia Virus protein VP39"/>
    <property type="match status" value="1"/>
</dbReference>
<dbReference type="PANTHER" id="PTHR11061:SF30">
    <property type="entry name" value="TRNA (URACIL(54)-C(5))-METHYLTRANSFERASE"/>
    <property type="match status" value="1"/>
</dbReference>
<protein>
    <submittedName>
        <fullName evidence="6">23S rRNA (Uracil(1939)-C(5))-methyltransferase RlmD</fullName>
        <ecNumber evidence="6">2.1.1.190</ecNumber>
    </submittedName>
</protein>
<reference evidence="6 7" key="1">
    <citation type="submission" date="2023-11" db="EMBL/GenBank/DDBJ databases">
        <title>Peredibacter starrii A3.12.</title>
        <authorList>
            <person name="Mitchell R.J."/>
        </authorList>
    </citation>
    <scope>NUCLEOTIDE SEQUENCE [LARGE SCALE GENOMIC DNA]</scope>
    <source>
        <strain evidence="6 7">A3.12</strain>
    </source>
</reference>
<dbReference type="PROSITE" id="PS01230">
    <property type="entry name" value="TRMA_1"/>
    <property type="match status" value="1"/>
</dbReference>
<keyword evidence="1 4" id="KW-0489">Methyltransferase</keyword>
<gene>
    <name evidence="6" type="primary">rlmD</name>
    <name evidence="6" type="ORF">SOO65_19950</name>
</gene>
<dbReference type="Gene3D" id="2.40.50.1070">
    <property type="match status" value="1"/>
</dbReference>
<proteinExistence type="inferred from homology"/>
<keyword evidence="7" id="KW-1185">Reference proteome</keyword>
<feature type="binding site" evidence="4">
    <location>
        <position position="311"/>
    </location>
    <ligand>
        <name>S-adenosyl-L-methionine</name>
        <dbReference type="ChEBI" id="CHEBI:59789"/>
    </ligand>
</feature>
<dbReference type="InterPro" id="IPR030390">
    <property type="entry name" value="MeTrfase_TrmA_AS"/>
</dbReference>
<dbReference type="AlphaFoldDB" id="A0AAX4HNY0"/>
<feature type="active site" evidence="5">
    <location>
        <position position="337"/>
    </location>
</feature>
<dbReference type="KEGG" id="psti:SOO65_19950"/>
<dbReference type="EMBL" id="CP139487">
    <property type="protein sequence ID" value="WPU64972.1"/>
    <property type="molecule type" value="Genomic_DNA"/>
</dbReference>
<dbReference type="InterPro" id="IPR030391">
    <property type="entry name" value="MeTrfase_TrmA_CS"/>
</dbReference>
<keyword evidence="3 4" id="KW-0949">S-adenosyl-L-methionine</keyword>
<dbReference type="GO" id="GO:0070041">
    <property type="term" value="F:rRNA (uridine-C5-)-methyltransferase activity"/>
    <property type="evidence" value="ECO:0007669"/>
    <property type="project" value="TreeGrafter"/>
</dbReference>
<evidence type="ECO:0000256" key="3">
    <source>
        <dbReference type="ARBA" id="ARBA00022691"/>
    </source>
</evidence>
<accession>A0AAX4HNY0</accession>
<organism evidence="6 7">
    <name type="scientific">Peredibacter starrii</name>
    <dbReference type="NCBI Taxonomy" id="28202"/>
    <lineage>
        <taxon>Bacteria</taxon>
        <taxon>Pseudomonadati</taxon>
        <taxon>Bdellovibrionota</taxon>
        <taxon>Bacteriovoracia</taxon>
        <taxon>Bacteriovoracales</taxon>
        <taxon>Bacteriovoracaceae</taxon>
        <taxon>Peredibacter</taxon>
    </lineage>
</organism>
<dbReference type="CDD" id="cd02440">
    <property type="entry name" value="AdoMet_MTases"/>
    <property type="match status" value="1"/>
</dbReference>
<name>A0AAX4HNY0_9BACT</name>
<dbReference type="GO" id="GO:0070475">
    <property type="term" value="P:rRNA base methylation"/>
    <property type="evidence" value="ECO:0007669"/>
    <property type="project" value="TreeGrafter"/>
</dbReference>
<feature type="binding site" evidence="4">
    <location>
        <position position="265"/>
    </location>
    <ligand>
        <name>S-adenosyl-L-methionine</name>
        <dbReference type="ChEBI" id="CHEBI:59789"/>
    </ligand>
</feature>
<dbReference type="PROSITE" id="PS01231">
    <property type="entry name" value="TRMA_2"/>
    <property type="match status" value="1"/>
</dbReference>
<dbReference type="EC" id="2.1.1.190" evidence="6"/>
<evidence type="ECO:0000256" key="5">
    <source>
        <dbReference type="PROSITE-ProRule" id="PRU10015"/>
    </source>
</evidence>
<dbReference type="PROSITE" id="PS51687">
    <property type="entry name" value="SAM_MT_RNA_M5U"/>
    <property type="match status" value="1"/>
</dbReference>
<keyword evidence="2 4" id="KW-0808">Transferase</keyword>
<evidence type="ECO:0000313" key="7">
    <source>
        <dbReference type="Proteomes" id="UP001324634"/>
    </source>
</evidence>
<dbReference type="InterPro" id="IPR029063">
    <property type="entry name" value="SAM-dependent_MTases_sf"/>
</dbReference>
<evidence type="ECO:0000256" key="1">
    <source>
        <dbReference type="ARBA" id="ARBA00022603"/>
    </source>
</evidence>
<dbReference type="NCBIfam" id="TIGR00479">
    <property type="entry name" value="rumA"/>
    <property type="match status" value="1"/>
</dbReference>
<dbReference type="Pfam" id="PF05958">
    <property type="entry name" value="tRNA_U5-meth_tr"/>
    <property type="match status" value="1"/>
</dbReference>
<comment type="similarity">
    <text evidence="4">Belongs to the class I-like SAM-binding methyltransferase superfamily. RNA M5U methyltransferase family.</text>
</comment>
<dbReference type="SUPFAM" id="SSF53335">
    <property type="entry name" value="S-adenosyl-L-methionine-dependent methyltransferases"/>
    <property type="match status" value="1"/>
</dbReference>
<evidence type="ECO:0000313" key="6">
    <source>
        <dbReference type="EMBL" id="WPU64972.1"/>
    </source>
</evidence>
<dbReference type="RefSeq" id="WP_321394792.1">
    <property type="nucleotide sequence ID" value="NZ_CP139487.1"/>
</dbReference>
<evidence type="ECO:0000256" key="2">
    <source>
        <dbReference type="ARBA" id="ARBA00022679"/>
    </source>
</evidence>
<feature type="binding site" evidence="4">
    <location>
        <position position="244"/>
    </location>
    <ligand>
        <name>S-adenosyl-L-methionine</name>
        <dbReference type="ChEBI" id="CHEBI:59789"/>
    </ligand>
</feature>
<dbReference type="PANTHER" id="PTHR11061">
    <property type="entry name" value="RNA M5U METHYLTRANSFERASE"/>
    <property type="match status" value="1"/>
</dbReference>
<dbReference type="Proteomes" id="UP001324634">
    <property type="component" value="Chromosome"/>
</dbReference>
<sequence length="380" mass="42785">MKNICGYFQQGICRSCDLMEVDYRDQLQMKEKLLSESLNDFSVSLLPSVASQEFSFRNKAKFVVTGTMENPVIGLWGEKNLDSGRELLNCPLHLDEINQALPAIKKFITEAKLVPYNIEAKKGELKGIILFYSPSSKESYLRFIMRSKEAVTRITKHHHALLNDLPHLKSLSVNIQPVPHALLEGDEEVFITQTSSVNHRLGTVDMKLGPRAFVQTNQAVAEKLYATAADWVKESGSKKFLELFCGQGAFSFFAAKNIEEGLGIEINADAVQQANLTAEKQNLPHLKFKSADAGKVASELMKFNPEVMLVNPPRRGLADATDLIINQRPNHLIYSSCNYETLAQDLKKLSPHYSVKRVQLFDMFPQTRHFETLVLLELKA</sequence>
<dbReference type="InterPro" id="IPR010280">
    <property type="entry name" value="U5_MeTrfase_fam"/>
</dbReference>
<feature type="active site" description="Nucleophile" evidence="4">
    <location>
        <position position="337"/>
    </location>
</feature>
<feature type="binding site" evidence="4">
    <location>
        <position position="215"/>
    </location>
    <ligand>
        <name>S-adenosyl-L-methionine</name>
        <dbReference type="ChEBI" id="CHEBI:59789"/>
    </ligand>
</feature>